<keyword evidence="1" id="KW-0596">Phosphopantetheine</keyword>
<evidence type="ECO:0000259" key="5">
    <source>
        <dbReference type="PROSITE" id="PS52004"/>
    </source>
</evidence>
<dbReference type="SMART" id="SM00826">
    <property type="entry name" value="PKS_DH"/>
    <property type="match status" value="1"/>
</dbReference>
<dbReference type="GO" id="GO:0005737">
    <property type="term" value="C:cytoplasm"/>
    <property type="evidence" value="ECO:0007669"/>
    <property type="project" value="TreeGrafter"/>
</dbReference>
<dbReference type="InterPro" id="IPR042104">
    <property type="entry name" value="PKS_dehydratase_sf"/>
</dbReference>
<dbReference type="InterPro" id="IPR049900">
    <property type="entry name" value="PKS_mFAS_DH"/>
</dbReference>
<dbReference type="SMART" id="SM00825">
    <property type="entry name" value="PKS_KS"/>
    <property type="match status" value="2"/>
</dbReference>
<feature type="active site" description="Proton donor; for dehydratase activity" evidence="3">
    <location>
        <position position="1210"/>
    </location>
</feature>
<dbReference type="InterPro" id="IPR020841">
    <property type="entry name" value="PKS_Beta-ketoAc_synthase_dom"/>
</dbReference>
<dbReference type="InterPro" id="IPR020807">
    <property type="entry name" value="PKS_DH"/>
</dbReference>
<comment type="caution">
    <text evidence="7">The sequence shown here is derived from an EMBL/GenBank/DDBJ whole genome shotgun (WGS) entry which is preliminary data.</text>
</comment>
<reference evidence="7 8" key="1">
    <citation type="submission" date="2006-04" db="EMBL/GenBank/DDBJ databases">
        <authorList>
            <person name="Nierman W.C."/>
        </authorList>
    </citation>
    <scope>NUCLEOTIDE SEQUENCE [LARGE SCALE GENOMIC DNA]</scope>
    <source>
        <strain evidence="7 8">DW4/3-1</strain>
    </source>
</reference>
<feature type="domain" description="PKS/mFAS DH" evidence="6">
    <location>
        <begin position="997"/>
        <end position="1294"/>
    </location>
</feature>
<dbReference type="Pfam" id="PF16197">
    <property type="entry name" value="KAsynt_C_assoc"/>
    <property type="match status" value="1"/>
</dbReference>
<name>Q09DD0_STIAD</name>
<evidence type="ECO:0000256" key="4">
    <source>
        <dbReference type="RuleBase" id="RU003694"/>
    </source>
</evidence>
<accession>Q09DD0</accession>
<feature type="region of interest" description="N-terminal hotdog fold" evidence="3">
    <location>
        <begin position="997"/>
        <end position="1129"/>
    </location>
</feature>
<evidence type="ECO:0000259" key="6">
    <source>
        <dbReference type="PROSITE" id="PS52019"/>
    </source>
</evidence>
<evidence type="ECO:0000256" key="1">
    <source>
        <dbReference type="ARBA" id="ARBA00022450"/>
    </source>
</evidence>
<keyword evidence="2" id="KW-0597">Phosphoprotein</keyword>
<dbReference type="Gene3D" id="3.40.47.10">
    <property type="match status" value="2"/>
</dbReference>
<feature type="region of interest" description="C-terminal hotdog fold" evidence="3">
    <location>
        <begin position="1146"/>
        <end position="1294"/>
    </location>
</feature>
<evidence type="ECO:0000256" key="2">
    <source>
        <dbReference type="ARBA" id="ARBA00022553"/>
    </source>
</evidence>
<dbReference type="GO" id="GO:0005886">
    <property type="term" value="C:plasma membrane"/>
    <property type="evidence" value="ECO:0007669"/>
    <property type="project" value="TreeGrafter"/>
</dbReference>
<dbReference type="SUPFAM" id="SSF53901">
    <property type="entry name" value="Thiolase-like"/>
    <property type="match status" value="3"/>
</dbReference>
<dbReference type="InterPro" id="IPR014031">
    <property type="entry name" value="Ketoacyl_synth_C"/>
</dbReference>
<feature type="active site" description="Proton acceptor; for dehydratase activity" evidence="3">
    <location>
        <position position="1028"/>
    </location>
</feature>
<protein>
    <submittedName>
        <fullName evidence="7">EpoD</fullName>
    </submittedName>
</protein>
<dbReference type="GO" id="GO:0071770">
    <property type="term" value="P:DIM/DIP cell wall layer assembly"/>
    <property type="evidence" value="ECO:0007669"/>
    <property type="project" value="TreeGrafter"/>
</dbReference>
<dbReference type="InterPro" id="IPR014030">
    <property type="entry name" value="Ketoacyl_synth_N"/>
</dbReference>
<dbReference type="GO" id="GO:0004312">
    <property type="term" value="F:fatty acid synthase activity"/>
    <property type="evidence" value="ECO:0007669"/>
    <property type="project" value="TreeGrafter"/>
</dbReference>
<dbReference type="PROSITE" id="PS52019">
    <property type="entry name" value="PKS_MFAS_DH"/>
    <property type="match status" value="1"/>
</dbReference>
<feature type="domain" description="Ketosynthase family 3 (KS3)" evidence="5">
    <location>
        <begin position="524"/>
        <end position="982"/>
    </location>
</feature>
<dbReference type="InterPro" id="IPR032821">
    <property type="entry name" value="PKS_assoc"/>
</dbReference>
<dbReference type="Proteomes" id="UP000032702">
    <property type="component" value="Unassembled WGS sequence"/>
</dbReference>
<evidence type="ECO:0000313" key="8">
    <source>
        <dbReference type="Proteomes" id="UP000032702"/>
    </source>
</evidence>
<dbReference type="EMBL" id="AAMD01000003">
    <property type="protein sequence ID" value="EAU69789.1"/>
    <property type="molecule type" value="Genomic_DNA"/>
</dbReference>
<dbReference type="PANTHER" id="PTHR43775">
    <property type="entry name" value="FATTY ACID SYNTHASE"/>
    <property type="match status" value="1"/>
</dbReference>
<dbReference type="Gene3D" id="3.10.129.110">
    <property type="entry name" value="Polyketide synthase dehydratase"/>
    <property type="match status" value="1"/>
</dbReference>
<organism evidence="7 8">
    <name type="scientific">Stigmatella aurantiaca (strain DW4/3-1)</name>
    <dbReference type="NCBI Taxonomy" id="378806"/>
    <lineage>
        <taxon>Bacteria</taxon>
        <taxon>Pseudomonadati</taxon>
        <taxon>Myxococcota</taxon>
        <taxon>Myxococcia</taxon>
        <taxon>Myxococcales</taxon>
        <taxon>Cystobacterineae</taxon>
        <taxon>Archangiaceae</taxon>
        <taxon>Stigmatella</taxon>
    </lineage>
</organism>
<dbReference type="InterPro" id="IPR016039">
    <property type="entry name" value="Thiolase-like"/>
</dbReference>
<gene>
    <name evidence="7" type="ORF">STIAU_1556</name>
</gene>
<dbReference type="PROSITE" id="PS52004">
    <property type="entry name" value="KS3_2"/>
    <property type="match status" value="2"/>
</dbReference>
<dbReference type="InterPro" id="IPR050091">
    <property type="entry name" value="PKS_NRPS_Biosynth_Enz"/>
</dbReference>
<evidence type="ECO:0000313" key="7">
    <source>
        <dbReference type="EMBL" id="EAU69789.1"/>
    </source>
</evidence>
<feature type="domain" description="Ketosynthase family 3 (KS3)" evidence="5">
    <location>
        <begin position="43"/>
        <end position="505"/>
    </location>
</feature>
<dbReference type="PANTHER" id="PTHR43775:SF37">
    <property type="entry name" value="SI:DKEY-61P9.11"/>
    <property type="match status" value="1"/>
</dbReference>
<dbReference type="Pfam" id="PF00109">
    <property type="entry name" value="ketoacyl-synt"/>
    <property type="match status" value="2"/>
</dbReference>
<dbReference type="GO" id="GO:0006633">
    <property type="term" value="P:fatty acid biosynthetic process"/>
    <property type="evidence" value="ECO:0007669"/>
    <property type="project" value="TreeGrafter"/>
</dbReference>
<dbReference type="CDD" id="cd00833">
    <property type="entry name" value="PKS"/>
    <property type="match status" value="2"/>
</dbReference>
<dbReference type="Pfam" id="PF02801">
    <property type="entry name" value="Ketoacyl-synt_C"/>
    <property type="match status" value="2"/>
</dbReference>
<evidence type="ECO:0000256" key="3">
    <source>
        <dbReference type="PROSITE-ProRule" id="PRU01363"/>
    </source>
</evidence>
<keyword evidence="4" id="KW-0808">Transferase</keyword>
<sequence>MALLGRTPQGCRQCVWLWRNQLPRRPGRMCRMKANAQVTHRTGMPIAIIGASCLVAGAETPAQLWEHLSSGIPRFSEVPSSRFNWKNFYSNNPADTDKGAVWRGSFFKDMELPWREYKIGPKMLDDLHRIELYTVEAVRRALVDARLMERPFPRERTAVIMGGSEMGFDFRIVHPYLWHMPQMVEAVQQALEKQDLSAETRARILEEATQALTGVGHRDITRGSVSGMSLALGRACSLFDLKGPHYVVNSACASVLAALEHAVKGLVLGDYDVALVGGTSPYLSPAPFVTFERMQLLTRDEHPRPFDADASGTLLGEGVGFLALRRLDEAIQAGDSILGVIRGIGGANEGRRGALISPPDEAQRLAARRAYAQAGYGPETVQYLECHANGVEFLEASELSSMAQVFGGRPPKSLTIGSTKNMAGYLQSAAVIPGLMRTLMALKHRTLPAQAHVRKPRAELRADGTPFRLLSEPLSWDAPAGGVPRRAGVNSLAMGGQAYHLTLEEYVPEYHARLVAESKPLAEREPVAVVAFGALAPGAKDSDTFFQNILEKKDQIVRIPRERFDIDRYFDAGGAMGKIYCPLGGFIRDFRFDAQAFRVPPTLVAQLDRTHLYALTAAAEALRKTNSPQKVPERTAVFMADMPGRLRERQVDLRVGYTEMDAALRKTLQSQGLSQAVVDAVSSDAERKFKKDFEPLTPYTLAGYAGSSEAALIAHLYGFKGPTGTFESTCASSLAAIEAAVTSLQLGDVDTVLAGGAFADLTPELYTVNCTFRGMSESGSRPFDAGASGFIPGEGAGVLVLKRLKDAERDGDRIFGVIKGVGSSSDGKGKSLLAPNPVGQQLAVQRALQRSGVSPSSLQYIACHGTATPVGDYTEVSTYTEVMAGQPVGSVGIGSVKSMIGHLHSAAGVINVVKMLKSLEHKTLPPQINCERPNPDIKWAEIPVTVITEQKPWPAPAQGGPRRAGVSAFGMGGTNYHLILEEYLGKPEAQGDDRSAHPMLDSVVERTTESLVAVRELRLETDRYLEEHRIDGVAVLPGTFGMEMMAEAALLLKPGLHVAGLKDVQFHQAAKVWAERPTRLLITARAGKGTVAGLVPIEVLVETEVRPRPDVKPLRRKLYTAMVLLSPAQSVPPQVEPAAAGLFTAADRRDMRPIYNRTDDVYFGPMMQGCRYMRFLSGTQMAAWVVQAKTDGLFSFSKAPRMQVAPLALDSLHHAGGLIAYYQHECVVLPAGADDIRFYERLPEGKEICVLSTYQGASDTLARVSLTAFDPESRKIYVEINGLRLLLLKKIGPMLKPLIEGREGGGRS</sequence>
<proteinExistence type="inferred from homology"/>
<comment type="similarity">
    <text evidence="4">Belongs to the thiolase-like superfamily. Beta-ketoacyl-ACP synthases family.</text>
</comment>
<dbReference type="PATRIC" id="fig|378806.16.peg.9249"/>